<dbReference type="Proteomes" id="UP000245119">
    <property type="component" value="Linkage Group LG3"/>
</dbReference>
<evidence type="ECO:0000259" key="8">
    <source>
        <dbReference type="PROSITE" id="PS50221"/>
    </source>
</evidence>
<name>A0A2T7PIF7_POMCA</name>
<evidence type="ECO:0000256" key="1">
    <source>
        <dbReference type="ARBA" id="ARBA00004370"/>
    </source>
</evidence>
<keyword evidence="5" id="KW-0472">Membrane</keyword>
<dbReference type="EMBL" id="PZQS01000003">
    <property type="protein sequence ID" value="PVD33216.1"/>
    <property type="molecule type" value="Genomic_DNA"/>
</dbReference>
<evidence type="ECO:0000256" key="6">
    <source>
        <dbReference type="ARBA" id="ARBA00023157"/>
    </source>
</evidence>
<dbReference type="InterPro" id="IPR046338">
    <property type="entry name" value="GAIN_dom_sf"/>
</dbReference>
<evidence type="ECO:0000256" key="7">
    <source>
        <dbReference type="SAM" id="MobiDB-lite"/>
    </source>
</evidence>
<evidence type="ECO:0000313" key="10">
    <source>
        <dbReference type="Proteomes" id="UP000245119"/>
    </source>
</evidence>
<evidence type="ECO:0000256" key="2">
    <source>
        <dbReference type="ARBA" id="ARBA00022692"/>
    </source>
</evidence>
<proteinExistence type="predicted"/>
<evidence type="ECO:0000313" key="9">
    <source>
        <dbReference type="EMBL" id="PVD33216.1"/>
    </source>
</evidence>
<dbReference type="Pfam" id="PF01825">
    <property type="entry name" value="GPS"/>
    <property type="match status" value="1"/>
</dbReference>
<evidence type="ECO:0000256" key="4">
    <source>
        <dbReference type="ARBA" id="ARBA00022989"/>
    </source>
</evidence>
<gene>
    <name evidence="9" type="ORF">C0Q70_04467</name>
</gene>
<organism evidence="9 10">
    <name type="scientific">Pomacea canaliculata</name>
    <name type="common">Golden apple snail</name>
    <dbReference type="NCBI Taxonomy" id="400727"/>
    <lineage>
        <taxon>Eukaryota</taxon>
        <taxon>Metazoa</taxon>
        <taxon>Spiralia</taxon>
        <taxon>Lophotrochozoa</taxon>
        <taxon>Mollusca</taxon>
        <taxon>Gastropoda</taxon>
        <taxon>Caenogastropoda</taxon>
        <taxon>Architaenioglossa</taxon>
        <taxon>Ampullarioidea</taxon>
        <taxon>Ampullariidae</taxon>
        <taxon>Pomacea</taxon>
    </lineage>
</organism>
<sequence length="852" mass="93151">MRSPGRLPNFLSGQEQSGDAQQFPEDPGVDDPECWRPGGWQRYLFTVTVSKKSQGASRFASTNVTVIALAGDPPRVQLNLFNGNRGRYSADEMVTLAAELTASSPVTVQWTSYESSDYGYVNLSDSAVVGAKQEPLLVDSATNAYVAFLTIRAGSNCMYPPLQCPEQRHHVPGAVSSDGSQSERDFRRLLYVRRGVTSCKFSIEGGSYTELGALRGKVEQCDTDQDGHPMTFDFFVLTEADTASVKRLTKPSSLGQLDIPYGPRAYLSGGNSFTVQVCAALGGCTWFNSSFVTVTPINSGSLTTIKTTIIKAAKDLRKSGNPLDGILSLATYLQSQLSSRSRRSAGIQTPDVNGLVLDFANDTLRTMYPSETVLKTLMDGLASVPPTSLSDDDLLRMLSIYEEIATGYGAADVPAMSPEQVGQIKRFENYLVSTRGLPTSQAEVDTDKGTLSYSVQALSSTELSRSSSSPVSLSFGDTLNKRYNRWSCGSSQCLGVGVEVFHYSTNTYPNPPPDSTLSADVVTLTLFDQNSGADISNISNLESPATLTFPLVQPKGAPYLCKYWEATSRTWRTEGVTTSLQTADTVVCTTTHLTDFTVVSARCTPLTVKVLVTDTHALGDGSSQTHVALSALCRFQQRFQQCCTHRWRGRRRPRRLVPHCHRRHRRILLQEAKPRGFDAQPETSAGDLQGGGKREHPEPSGPRAAGHRAADTCLRPLLPSTHTLPLPLTVAVDSRGCWLVITRSDWLVISPSDWLVIIRSDWLVITLSDWLVISPSDWLVITRSDWLVISPSDWLVISPSDWLVITLSDWLVISPSDRMMPALVSTCRSETRGSCCSILSRLPASLLNCEVY</sequence>
<keyword evidence="3" id="KW-0677">Repeat</keyword>
<feature type="domain" description="GAIN-B" evidence="8">
    <location>
        <begin position="447"/>
        <end position="606"/>
    </location>
</feature>
<dbReference type="PANTHER" id="PTHR46730">
    <property type="entry name" value="POLYCYSTIN-1"/>
    <property type="match status" value="1"/>
</dbReference>
<dbReference type="InterPro" id="IPR000203">
    <property type="entry name" value="GPS"/>
</dbReference>
<evidence type="ECO:0000256" key="3">
    <source>
        <dbReference type="ARBA" id="ARBA00022737"/>
    </source>
</evidence>
<evidence type="ECO:0000256" key="5">
    <source>
        <dbReference type="ARBA" id="ARBA00023136"/>
    </source>
</evidence>
<comment type="subcellular location">
    <subcellularLocation>
        <location evidence="1">Membrane</location>
    </subcellularLocation>
</comment>
<feature type="compositionally biased region" description="Polar residues" evidence="7">
    <location>
        <begin position="11"/>
        <end position="20"/>
    </location>
</feature>
<keyword evidence="10" id="KW-1185">Reference proteome</keyword>
<accession>A0A2T7PIF7</accession>
<feature type="region of interest" description="Disordered" evidence="7">
    <location>
        <begin position="671"/>
        <end position="707"/>
    </location>
</feature>
<dbReference type="GO" id="GO:0006816">
    <property type="term" value="P:calcium ion transport"/>
    <property type="evidence" value="ECO:0007669"/>
    <property type="project" value="TreeGrafter"/>
</dbReference>
<reference evidence="9 10" key="1">
    <citation type="submission" date="2018-04" db="EMBL/GenBank/DDBJ databases">
        <title>The genome of golden apple snail Pomacea canaliculata provides insight into stress tolerance and invasive adaptation.</title>
        <authorList>
            <person name="Liu C."/>
            <person name="Liu B."/>
            <person name="Ren Y."/>
            <person name="Zhang Y."/>
            <person name="Wang H."/>
            <person name="Li S."/>
            <person name="Jiang F."/>
            <person name="Yin L."/>
            <person name="Zhang G."/>
            <person name="Qian W."/>
            <person name="Fan W."/>
        </authorList>
    </citation>
    <scope>NUCLEOTIDE SEQUENCE [LARGE SCALE GENOMIC DNA]</scope>
    <source>
        <strain evidence="9">SZHN2017</strain>
        <tissue evidence="9">Muscle</tissue>
    </source>
</reference>
<dbReference type="PANTHER" id="PTHR46730:SF1">
    <property type="entry name" value="PLAT DOMAIN-CONTAINING PROTEIN"/>
    <property type="match status" value="1"/>
</dbReference>
<comment type="caution">
    <text evidence="9">The sequence shown here is derived from an EMBL/GenBank/DDBJ whole genome shotgun (WGS) entry which is preliminary data.</text>
</comment>
<dbReference type="AlphaFoldDB" id="A0A2T7PIF7"/>
<dbReference type="PROSITE" id="PS50221">
    <property type="entry name" value="GAIN_B"/>
    <property type="match status" value="1"/>
</dbReference>
<feature type="region of interest" description="Disordered" evidence="7">
    <location>
        <begin position="1"/>
        <end position="32"/>
    </location>
</feature>
<protein>
    <recommendedName>
        <fullName evidence="8">GAIN-B domain-containing protein</fullName>
    </recommendedName>
</protein>
<dbReference type="GO" id="GO:0005886">
    <property type="term" value="C:plasma membrane"/>
    <property type="evidence" value="ECO:0007669"/>
    <property type="project" value="TreeGrafter"/>
</dbReference>
<dbReference type="GO" id="GO:0005261">
    <property type="term" value="F:monoatomic cation channel activity"/>
    <property type="evidence" value="ECO:0007669"/>
    <property type="project" value="TreeGrafter"/>
</dbReference>
<keyword evidence="4" id="KW-1133">Transmembrane helix</keyword>
<keyword evidence="2" id="KW-0812">Transmembrane</keyword>
<keyword evidence="6" id="KW-1015">Disulfide bond</keyword>
<dbReference type="InterPro" id="IPR057244">
    <property type="entry name" value="GAIN_B"/>
</dbReference>
<dbReference type="Gene3D" id="2.60.220.50">
    <property type="match status" value="1"/>
</dbReference>